<gene>
    <name evidence="5" type="primary">rbsB_2</name>
    <name evidence="5" type="ORF">ERS852385_00529</name>
</gene>
<dbReference type="CDD" id="cd01392">
    <property type="entry name" value="HTH_LacI"/>
    <property type="match status" value="1"/>
</dbReference>
<dbReference type="SUPFAM" id="SSF53822">
    <property type="entry name" value="Periplasmic binding protein-like I"/>
    <property type="match status" value="1"/>
</dbReference>
<accession>A0A173X8P9</accession>
<dbReference type="PROSITE" id="PS50932">
    <property type="entry name" value="HTH_LACI_2"/>
    <property type="match status" value="1"/>
</dbReference>
<dbReference type="InterPro" id="IPR000843">
    <property type="entry name" value="HTH_LacI"/>
</dbReference>
<name>A0A173X8P9_9FIRM</name>
<dbReference type="CDD" id="cd06307">
    <property type="entry name" value="PBP1_sugar_binding"/>
    <property type="match status" value="1"/>
</dbReference>
<dbReference type="SMART" id="SM00354">
    <property type="entry name" value="HTH_LACI"/>
    <property type="match status" value="1"/>
</dbReference>
<dbReference type="InterPro" id="IPR028082">
    <property type="entry name" value="Peripla_BP_I"/>
</dbReference>
<evidence type="ECO:0000313" key="6">
    <source>
        <dbReference type="Proteomes" id="UP000095546"/>
    </source>
</evidence>
<dbReference type="Proteomes" id="UP000095546">
    <property type="component" value="Unassembled WGS sequence"/>
</dbReference>
<keyword evidence="1" id="KW-0805">Transcription regulation</keyword>
<dbReference type="eggNOG" id="COG1879">
    <property type="taxonomic scope" value="Bacteria"/>
</dbReference>
<evidence type="ECO:0000259" key="4">
    <source>
        <dbReference type="PROSITE" id="PS50932"/>
    </source>
</evidence>
<dbReference type="Gene3D" id="1.10.260.40">
    <property type="entry name" value="lambda repressor-like DNA-binding domains"/>
    <property type="match status" value="1"/>
</dbReference>
<evidence type="ECO:0000313" key="5">
    <source>
        <dbReference type="EMBL" id="CUN48014.1"/>
    </source>
</evidence>
<keyword evidence="2" id="KW-0238">DNA-binding</keyword>
<feature type="domain" description="HTH lacI-type" evidence="4">
    <location>
        <begin position="2"/>
        <end position="56"/>
    </location>
</feature>
<dbReference type="PANTHER" id="PTHR30146:SF152">
    <property type="entry name" value="TRANSCRIPTIONAL REGULATORY PROTEIN"/>
    <property type="match status" value="1"/>
</dbReference>
<evidence type="ECO:0000256" key="1">
    <source>
        <dbReference type="ARBA" id="ARBA00023015"/>
    </source>
</evidence>
<dbReference type="EMBL" id="CYYU01000002">
    <property type="protein sequence ID" value="CUN48014.1"/>
    <property type="molecule type" value="Genomic_DNA"/>
</dbReference>
<evidence type="ECO:0000256" key="2">
    <source>
        <dbReference type="ARBA" id="ARBA00023125"/>
    </source>
</evidence>
<dbReference type="STRING" id="187979.ERS852385_00529"/>
<dbReference type="OrthoDB" id="569491at2"/>
<keyword evidence="6" id="KW-1185">Reference proteome</keyword>
<dbReference type="GO" id="GO:0000976">
    <property type="term" value="F:transcription cis-regulatory region binding"/>
    <property type="evidence" value="ECO:0007669"/>
    <property type="project" value="TreeGrafter"/>
</dbReference>
<dbReference type="RefSeq" id="WP_055160416.1">
    <property type="nucleotide sequence ID" value="NZ_CABIWZ010000002.1"/>
</dbReference>
<evidence type="ECO:0000256" key="3">
    <source>
        <dbReference type="ARBA" id="ARBA00023163"/>
    </source>
</evidence>
<keyword evidence="3" id="KW-0804">Transcription</keyword>
<organism evidence="5 6">
    <name type="scientific">Mitsuokella jalaludinii</name>
    <dbReference type="NCBI Taxonomy" id="187979"/>
    <lineage>
        <taxon>Bacteria</taxon>
        <taxon>Bacillati</taxon>
        <taxon>Bacillota</taxon>
        <taxon>Negativicutes</taxon>
        <taxon>Selenomonadales</taxon>
        <taxon>Selenomonadaceae</taxon>
        <taxon>Mitsuokella</taxon>
    </lineage>
</organism>
<dbReference type="Pfam" id="PF13407">
    <property type="entry name" value="Peripla_BP_4"/>
    <property type="match status" value="1"/>
</dbReference>
<dbReference type="GO" id="GO:0003700">
    <property type="term" value="F:DNA-binding transcription factor activity"/>
    <property type="evidence" value="ECO:0007669"/>
    <property type="project" value="TreeGrafter"/>
</dbReference>
<reference evidence="5 6" key="1">
    <citation type="submission" date="2015-09" db="EMBL/GenBank/DDBJ databases">
        <authorList>
            <consortium name="Pathogen Informatics"/>
        </authorList>
    </citation>
    <scope>NUCLEOTIDE SEQUENCE [LARGE SCALE GENOMIC DNA]</scope>
    <source>
        <strain evidence="5 6">2789STDY5608828</strain>
    </source>
</reference>
<dbReference type="AlphaFoldDB" id="A0A173X8P9"/>
<dbReference type="InterPro" id="IPR025997">
    <property type="entry name" value="SBP_2_dom"/>
</dbReference>
<protein>
    <submittedName>
        <fullName evidence="5">D-ribose-binding periplasmic protein</fullName>
    </submittedName>
</protein>
<dbReference type="Gene3D" id="3.40.50.2300">
    <property type="match status" value="2"/>
</dbReference>
<dbReference type="PANTHER" id="PTHR30146">
    <property type="entry name" value="LACI-RELATED TRANSCRIPTIONAL REPRESSOR"/>
    <property type="match status" value="1"/>
</dbReference>
<sequence length="340" mass="38266">MVTIKQIAELCGVSRGTVDRVLNGRGKVKPEKERLVLEMAAKLNYHPNPAGKALAARKKHPVVGVLLLSEGVHFFDDVLHSMHRLADKYGSYGLKVIWRSMRGFDIDKQCAMIDELREQGINALIIDPLNHPRIVEKIDECVDANIFVVTLNNDVETSKRHCYVGPDYPNGGRTAAALLCMIHPQALHTGVLLGSLQMLGHRQRLDGFLETMQDHPDFHFCGVEETEDDDMIAYEKVRQFLLDHPELNSLFVISAGAYGAARAVLASRREDITMIVFDTIPTTIEMMKKGIIQAAIYQHPHQQGQRAMLIVFDYLVNGIEPECDKYIMRNEIRILQNAEG</sequence>
<proteinExistence type="predicted"/>
<dbReference type="InterPro" id="IPR010982">
    <property type="entry name" value="Lambda_DNA-bd_dom_sf"/>
</dbReference>
<dbReference type="SUPFAM" id="SSF47413">
    <property type="entry name" value="lambda repressor-like DNA-binding domains"/>
    <property type="match status" value="1"/>
</dbReference>
<dbReference type="Pfam" id="PF00356">
    <property type="entry name" value="LacI"/>
    <property type="match status" value="1"/>
</dbReference>